<dbReference type="InterPro" id="IPR038620">
    <property type="entry name" value="YdcP-like_sf"/>
</dbReference>
<evidence type="ECO:0000313" key="3">
    <source>
        <dbReference type="Proteomes" id="UP000587800"/>
    </source>
</evidence>
<name>A0ABR6SVA6_9LIST</name>
<dbReference type="EMBL" id="JAASUB010000006">
    <property type="protein sequence ID" value="MBC1509385.1"/>
    <property type="molecule type" value="Genomic_DNA"/>
</dbReference>
<feature type="region of interest" description="Disordered" evidence="1">
    <location>
        <begin position="108"/>
        <end position="133"/>
    </location>
</feature>
<comment type="caution">
    <text evidence="2">The sequence shown here is derived from an EMBL/GenBank/DDBJ whole genome shotgun (WGS) entry which is preliminary data.</text>
</comment>
<accession>A0ABR6SVA6</accession>
<proteinExistence type="predicted"/>
<gene>
    <name evidence="2" type="ORF">HCJ59_05705</name>
</gene>
<feature type="compositionally biased region" description="Polar residues" evidence="1">
    <location>
        <begin position="114"/>
        <end position="124"/>
    </location>
</feature>
<organism evidence="2 3">
    <name type="scientific">Listeria immobilis</name>
    <dbReference type="NCBI Taxonomy" id="2713502"/>
    <lineage>
        <taxon>Bacteria</taxon>
        <taxon>Bacillati</taxon>
        <taxon>Bacillota</taxon>
        <taxon>Bacilli</taxon>
        <taxon>Bacillales</taxon>
        <taxon>Listeriaceae</taxon>
        <taxon>Listeria</taxon>
    </lineage>
</organism>
<dbReference type="RefSeq" id="WP_185395587.1">
    <property type="nucleotide sequence ID" value="NZ_JAASTZ010000005.1"/>
</dbReference>
<dbReference type="Gene3D" id="2.40.50.390">
    <property type="entry name" value="Conjugative transposon protein, DUF961"/>
    <property type="match status" value="1"/>
</dbReference>
<keyword evidence="3" id="KW-1185">Reference proteome</keyword>
<dbReference type="Proteomes" id="UP000587800">
    <property type="component" value="Unassembled WGS sequence"/>
</dbReference>
<evidence type="ECO:0000256" key="1">
    <source>
        <dbReference type="SAM" id="MobiDB-lite"/>
    </source>
</evidence>
<evidence type="ECO:0000313" key="2">
    <source>
        <dbReference type="EMBL" id="MBC1509385.1"/>
    </source>
</evidence>
<protein>
    <submittedName>
        <fullName evidence="2">DUF961 family protein</fullName>
    </submittedName>
</protein>
<reference evidence="2 3" key="1">
    <citation type="submission" date="2020-03" db="EMBL/GenBank/DDBJ databases">
        <title>Soil Listeria distribution.</title>
        <authorList>
            <person name="Liao J."/>
            <person name="Wiedmann M."/>
        </authorList>
    </citation>
    <scope>NUCLEOTIDE SEQUENCE [LARGE SCALE GENOMIC DNA]</scope>
    <source>
        <strain evidence="2 3">FSL L7-1515</strain>
    </source>
</reference>
<sequence>MAIRVNKFNKLTEERVDFKKSFGKLTFTGYDGEVMETNEDGTYNGAVKNYRYGVKSEALADVFPVFLPDLTDKEAMNIPFGAEVELQGVELQFFANGNNVRHKVSAEKIVPVQSKGSGSSPSNPTKDKAEKAS</sequence>